<dbReference type="InterPro" id="IPR026444">
    <property type="entry name" value="Secre_tail"/>
</dbReference>
<evidence type="ECO:0000313" key="4">
    <source>
        <dbReference type="Proteomes" id="UP000306038"/>
    </source>
</evidence>
<dbReference type="NCBIfam" id="TIGR04183">
    <property type="entry name" value="Por_Secre_tail"/>
    <property type="match status" value="1"/>
</dbReference>
<feature type="domain" description="Secretion system C-terminal sorting" evidence="2">
    <location>
        <begin position="68"/>
        <end position="134"/>
    </location>
</feature>
<keyword evidence="1" id="KW-0732">Signal</keyword>
<proteinExistence type="predicted"/>
<name>A0ABY2R3J4_9FLAO</name>
<organism evidence="3 4">
    <name type="scientific">Chryseobacterium candidae</name>
    <dbReference type="NCBI Taxonomy" id="1978493"/>
    <lineage>
        <taxon>Bacteria</taxon>
        <taxon>Pseudomonadati</taxon>
        <taxon>Bacteroidota</taxon>
        <taxon>Flavobacteriia</taxon>
        <taxon>Flavobacteriales</taxon>
        <taxon>Weeksellaceae</taxon>
        <taxon>Chryseobacterium group</taxon>
        <taxon>Chryseobacterium</taxon>
    </lineage>
</organism>
<keyword evidence="4" id="KW-1185">Reference proteome</keyword>
<dbReference type="RefSeq" id="WP_076597238.1">
    <property type="nucleotide sequence ID" value="NZ_SDLV01000040.1"/>
</dbReference>
<evidence type="ECO:0000313" key="3">
    <source>
        <dbReference type="EMBL" id="THV56972.1"/>
    </source>
</evidence>
<dbReference type="Pfam" id="PF18962">
    <property type="entry name" value="Por_Secre_tail"/>
    <property type="match status" value="1"/>
</dbReference>
<accession>A0ABY2R3J4</accession>
<gene>
    <name evidence="3" type="ORF">EK417_17195</name>
</gene>
<dbReference type="EMBL" id="SDLV01000040">
    <property type="protein sequence ID" value="THV56972.1"/>
    <property type="molecule type" value="Genomic_DNA"/>
</dbReference>
<evidence type="ECO:0000259" key="2">
    <source>
        <dbReference type="Pfam" id="PF18962"/>
    </source>
</evidence>
<protein>
    <submittedName>
        <fullName evidence="3">T9SS type A sorting domain-containing protein</fullName>
    </submittedName>
</protein>
<comment type="caution">
    <text evidence="3">The sequence shown here is derived from an EMBL/GenBank/DDBJ whole genome shotgun (WGS) entry which is preliminary data.</text>
</comment>
<dbReference type="Proteomes" id="UP000306038">
    <property type="component" value="Unassembled WGS sequence"/>
</dbReference>
<evidence type="ECO:0000256" key="1">
    <source>
        <dbReference type="ARBA" id="ARBA00022729"/>
    </source>
</evidence>
<reference evidence="3 4" key="1">
    <citation type="submission" date="2019-01" db="EMBL/GenBank/DDBJ databases">
        <authorList>
            <person name="B I."/>
            <person name="Ch S."/>
            <person name="Ch V.R."/>
        </authorList>
    </citation>
    <scope>NUCLEOTIDE SEQUENCE [LARGE SCALE GENOMIC DNA]</scope>
    <source>
        <strain evidence="3 4">JC507</strain>
    </source>
</reference>
<sequence length="135" mass="15070">MGTTDINNGFTLIDLTTLNNQNNSNTIIDELQLQSTGGYVYMCLDAFTWTKISTPGTSENTVKDKINIYPNPTSGVFYLDNLKKNNKVSLYDQSGKLVRSTDAKKSENKFDISELPDGMYHITTESGSDKIIKKK</sequence>